<dbReference type="Gene3D" id="3.30.950.10">
    <property type="entry name" value="Methyltransferase, Cobalt-precorrin-4 Transmethylase, Domain 2"/>
    <property type="match status" value="1"/>
</dbReference>
<organism evidence="7">
    <name type="scientific">hydrothermal vent metagenome</name>
    <dbReference type="NCBI Taxonomy" id="652676"/>
    <lineage>
        <taxon>unclassified sequences</taxon>
        <taxon>metagenomes</taxon>
        <taxon>ecological metagenomes</taxon>
    </lineage>
</organism>
<dbReference type="InterPro" id="IPR014777">
    <property type="entry name" value="4pyrrole_Mease_sub1"/>
</dbReference>
<name>A0A170QDC6_9ZZZZ</name>
<dbReference type="EMBL" id="FAXC01000370">
    <property type="protein sequence ID" value="CUV10181.1"/>
    <property type="molecule type" value="Genomic_DNA"/>
</dbReference>
<dbReference type="AlphaFoldDB" id="A0A170QDC6"/>
<dbReference type="InterPro" id="IPR014776">
    <property type="entry name" value="4pyrrole_Mease_sub2"/>
</dbReference>
<sequence>MTKTSGTLYIVSTPIGNLKDITYRAVETLSAVSLIAAEDTRHSKKLLNHYGIKKPLISYYEYNRSTRIPQIIAHLNDGKDVAVISDAGTPGISDPAYKLTRAAITADIKVETIPGPAAVLAGLIASGLPSDRFLFEGFLPPKKGRKKRLNALKDEQATIIFYESPRRLKRTLQDIGEIIGDRPAVVTRELTKMNEEIIRGTVSTLLSYVSKREPRGEIVLIIGKPDPNVFFK</sequence>
<dbReference type="GO" id="GO:0008168">
    <property type="term" value="F:methyltransferase activity"/>
    <property type="evidence" value="ECO:0007669"/>
    <property type="project" value="UniProtKB-KW"/>
</dbReference>
<proteinExistence type="inferred from homology"/>
<evidence type="ECO:0000313" key="7">
    <source>
        <dbReference type="EMBL" id="CUV10181.1"/>
    </source>
</evidence>
<feature type="domain" description="Tetrapyrrole methylase" evidence="6">
    <location>
        <begin position="7"/>
        <end position="205"/>
    </location>
</feature>
<dbReference type="InterPro" id="IPR035996">
    <property type="entry name" value="4pyrrol_Methylase_sf"/>
</dbReference>
<dbReference type="InterPro" id="IPR000878">
    <property type="entry name" value="4pyrrol_Mease"/>
</dbReference>
<dbReference type="GO" id="GO:0032259">
    <property type="term" value="P:methylation"/>
    <property type="evidence" value="ECO:0007669"/>
    <property type="project" value="UniProtKB-KW"/>
</dbReference>
<dbReference type="CDD" id="cd11648">
    <property type="entry name" value="RsmI"/>
    <property type="match status" value="1"/>
</dbReference>
<gene>
    <name evidence="7" type="ORF">MGWOODY_Mmi874</name>
</gene>
<keyword evidence="3 7" id="KW-0489">Methyltransferase</keyword>
<dbReference type="HAMAP" id="MF_01877">
    <property type="entry name" value="16SrRNA_methyltr_I"/>
    <property type="match status" value="1"/>
</dbReference>
<dbReference type="FunFam" id="3.40.1010.10:FF:000007">
    <property type="entry name" value="Ribosomal RNA small subunit methyltransferase I"/>
    <property type="match status" value="1"/>
</dbReference>
<dbReference type="InterPro" id="IPR008189">
    <property type="entry name" value="rRNA_ssu_MeTfrase_I"/>
</dbReference>
<keyword evidence="4 7" id="KW-0808">Transferase</keyword>
<dbReference type="SUPFAM" id="SSF53790">
    <property type="entry name" value="Tetrapyrrole methylase"/>
    <property type="match status" value="1"/>
</dbReference>
<dbReference type="Pfam" id="PF00590">
    <property type="entry name" value="TP_methylase"/>
    <property type="match status" value="1"/>
</dbReference>
<keyword evidence="5" id="KW-0949">S-adenosyl-L-methionine</keyword>
<dbReference type="GO" id="GO:0006364">
    <property type="term" value="P:rRNA processing"/>
    <property type="evidence" value="ECO:0007669"/>
    <property type="project" value="UniProtKB-KW"/>
</dbReference>
<dbReference type="NCBIfam" id="TIGR00096">
    <property type="entry name" value="16S rRNA (cytidine(1402)-2'-O)-methyltransferase"/>
    <property type="match status" value="1"/>
</dbReference>
<evidence type="ECO:0000256" key="2">
    <source>
        <dbReference type="ARBA" id="ARBA00022552"/>
    </source>
</evidence>
<protein>
    <submittedName>
        <fullName evidence="7">rRNA small subunit methyltransferase I</fullName>
    </submittedName>
</protein>
<evidence type="ECO:0000256" key="5">
    <source>
        <dbReference type="ARBA" id="ARBA00022691"/>
    </source>
</evidence>
<accession>A0A170QDC6</accession>
<dbReference type="FunFam" id="3.30.950.10:FF:000002">
    <property type="entry name" value="Ribosomal RNA small subunit methyltransferase I"/>
    <property type="match status" value="1"/>
</dbReference>
<evidence type="ECO:0000256" key="4">
    <source>
        <dbReference type="ARBA" id="ARBA00022679"/>
    </source>
</evidence>
<keyword evidence="2" id="KW-0698">rRNA processing</keyword>
<dbReference type="Gene3D" id="3.40.1010.10">
    <property type="entry name" value="Cobalt-precorrin-4 Transmethylase, Domain 1"/>
    <property type="match status" value="1"/>
</dbReference>
<evidence type="ECO:0000256" key="1">
    <source>
        <dbReference type="ARBA" id="ARBA00022490"/>
    </source>
</evidence>
<evidence type="ECO:0000256" key="3">
    <source>
        <dbReference type="ARBA" id="ARBA00022603"/>
    </source>
</evidence>
<dbReference type="PANTHER" id="PTHR46111">
    <property type="entry name" value="RIBOSOMAL RNA SMALL SUBUNIT METHYLTRANSFERASE I"/>
    <property type="match status" value="1"/>
</dbReference>
<evidence type="ECO:0000259" key="6">
    <source>
        <dbReference type="Pfam" id="PF00590"/>
    </source>
</evidence>
<dbReference type="PANTHER" id="PTHR46111:SF1">
    <property type="entry name" value="RIBOSOMAL RNA SMALL SUBUNIT METHYLTRANSFERASE I"/>
    <property type="match status" value="1"/>
</dbReference>
<reference evidence="7" key="1">
    <citation type="submission" date="2015-10" db="EMBL/GenBank/DDBJ databases">
        <authorList>
            <person name="Gilbert D.G."/>
        </authorList>
    </citation>
    <scope>NUCLEOTIDE SEQUENCE</scope>
</reference>
<dbReference type="PIRSF" id="PIRSF005917">
    <property type="entry name" value="MTase_YraL"/>
    <property type="match status" value="1"/>
</dbReference>
<keyword evidence="1" id="KW-0963">Cytoplasm</keyword>